<feature type="transmembrane region" description="Helical" evidence="6">
    <location>
        <begin position="373"/>
        <end position="392"/>
    </location>
</feature>
<reference evidence="9 11" key="2">
    <citation type="submission" date="2020-08" db="EMBL/GenBank/DDBJ databases">
        <title>Sequencing the genomes of 1000 actinobacteria strains.</title>
        <authorList>
            <person name="Klenk H.-P."/>
        </authorList>
    </citation>
    <scope>NUCLEOTIDE SEQUENCE [LARGE SCALE GENOMIC DNA]</scope>
    <source>
        <strain evidence="9 11">DSM 9581</strain>
    </source>
</reference>
<sequence>MSAPARPPVHRAWWVLVACCLLYGGAVGVIGNSAGIYLSPVSEDMGWSLASLNGYLTVVSLVMTATLPVAGWLLPRRSLPWLLGGAMTLACGTYAASALFTSLTHWYVAGVLLGLAYGVLLYIPIPLVLTNWFRTRNGLALGIAAAFASAVAAVANPVGGALIDAIGWRETRAIMGGVGWLLAVPATLLLIRLRPEQLGLRPYGADDVVTDPGPAAPAPGSVPSSPPSLPSLPSPAVRRSVAAAVRSVPFACAVLLGGLLAFGACILQQAPSHAAAVGLSSATGATGVSAIMIGGIAGKLALGWLHDRRGVLLTTLVCAVLGVAGPLIVVAGGGAVAPFLLGCLVFGGGYAGLVVVPPLMVRHLFGAADYARLYSFVTVALGLFSAAAPVAYARIHDVTGSFTGAWLASALAFVLMAALAVVAVRTRPAPVTPAPVLEGARP</sequence>
<dbReference type="InterPro" id="IPR020846">
    <property type="entry name" value="MFS_dom"/>
</dbReference>
<dbReference type="GO" id="GO:0022857">
    <property type="term" value="F:transmembrane transporter activity"/>
    <property type="evidence" value="ECO:0007669"/>
    <property type="project" value="InterPro"/>
</dbReference>
<dbReference type="PANTHER" id="PTHR11360:SF290">
    <property type="entry name" value="MONOCARBOXYLATE MFS PERMEASE"/>
    <property type="match status" value="1"/>
</dbReference>
<comment type="caution">
    <text evidence="8">The sequence shown here is derived from an EMBL/GenBank/DDBJ whole genome shotgun (WGS) entry which is preliminary data.</text>
</comment>
<proteinExistence type="predicted"/>
<dbReference type="PROSITE" id="PS50850">
    <property type="entry name" value="MFS"/>
    <property type="match status" value="1"/>
</dbReference>
<keyword evidence="2 6" id="KW-0812">Transmembrane</keyword>
<dbReference type="Proteomes" id="UP000564629">
    <property type="component" value="Unassembled WGS sequence"/>
</dbReference>
<feature type="transmembrane region" description="Helical" evidence="6">
    <location>
        <begin position="248"/>
        <end position="270"/>
    </location>
</feature>
<evidence type="ECO:0000313" key="8">
    <source>
        <dbReference type="EMBL" id="GEL46415.1"/>
    </source>
</evidence>
<evidence type="ECO:0000256" key="1">
    <source>
        <dbReference type="ARBA" id="ARBA00004651"/>
    </source>
</evidence>
<evidence type="ECO:0000313" key="10">
    <source>
        <dbReference type="Proteomes" id="UP000321723"/>
    </source>
</evidence>
<evidence type="ECO:0000256" key="3">
    <source>
        <dbReference type="ARBA" id="ARBA00022989"/>
    </source>
</evidence>
<dbReference type="Proteomes" id="UP000321723">
    <property type="component" value="Unassembled WGS sequence"/>
</dbReference>
<feature type="transmembrane region" description="Helical" evidence="6">
    <location>
        <begin position="141"/>
        <end position="167"/>
    </location>
</feature>
<dbReference type="PANTHER" id="PTHR11360">
    <property type="entry name" value="MONOCARBOXYLATE TRANSPORTER"/>
    <property type="match status" value="1"/>
</dbReference>
<name>A0A511FB10_9CELL</name>
<evidence type="ECO:0000256" key="4">
    <source>
        <dbReference type="ARBA" id="ARBA00023136"/>
    </source>
</evidence>
<feature type="region of interest" description="Disordered" evidence="5">
    <location>
        <begin position="212"/>
        <end position="231"/>
    </location>
</feature>
<feature type="transmembrane region" description="Helical" evidence="6">
    <location>
        <begin position="54"/>
        <end position="74"/>
    </location>
</feature>
<dbReference type="AlphaFoldDB" id="A0A511FB10"/>
<feature type="transmembrane region" description="Helical" evidence="6">
    <location>
        <begin position="106"/>
        <end position="129"/>
    </location>
</feature>
<feature type="domain" description="Major facilitator superfamily (MFS) profile" evidence="7">
    <location>
        <begin position="12"/>
        <end position="427"/>
    </location>
</feature>
<evidence type="ECO:0000313" key="9">
    <source>
        <dbReference type="EMBL" id="MBB5471642.1"/>
    </source>
</evidence>
<feature type="transmembrane region" description="Helical" evidence="6">
    <location>
        <begin position="12"/>
        <end position="34"/>
    </location>
</feature>
<dbReference type="InterPro" id="IPR050327">
    <property type="entry name" value="Proton-linked_MCT"/>
</dbReference>
<keyword evidence="10" id="KW-1185">Reference proteome</keyword>
<dbReference type="InterPro" id="IPR036259">
    <property type="entry name" value="MFS_trans_sf"/>
</dbReference>
<dbReference type="GO" id="GO:0005886">
    <property type="term" value="C:plasma membrane"/>
    <property type="evidence" value="ECO:0007669"/>
    <property type="project" value="UniProtKB-SubCell"/>
</dbReference>
<feature type="transmembrane region" description="Helical" evidence="6">
    <location>
        <begin position="404"/>
        <end position="424"/>
    </location>
</feature>
<dbReference type="OrthoDB" id="146345at2"/>
<reference evidence="8 10" key="1">
    <citation type="submission" date="2019-07" db="EMBL/GenBank/DDBJ databases">
        <title>Whole genome shotgun sequence of Cellulomonas hominis NBRC 16055.</title>
        <authorList>
            <person name="Hosoyama A."/>
            <person name="Uohara A."/>
            <person name="Ohji S."/>
            <person name="Ichikawa N."/>
        </authorList>
    </citation>
    <scope>NUCLEOTIDE SEQUENCE [LARGE SCALE GENOMIC DNA]</scope>
    <source>
        <strain evidence="8 10">NBRC 16055</strain>
    </source>
</reference>
<feature type="transmembrane region" description="Helical" evidence="6">
    <location>
        <begin position="310"/>
        <end position="333"/>
    </location>
</feature>
<organism evidence="8 10">
    <name type="scientific">Cellulomonas hominis</name>
    <dbReference type="NCBI Taxonomy" id="156981"/>
    <lineage>
        <taxon>Bacteria</taxon>
        <taxon>Bacillati</taxon>
        <taxon>Actinomycetota</taxon>
        <taxon>Actinomycetes</taxon>
        <taxon>Micrococcales</taxon>
        <taxon>Cellulomonadaceae</taxon>
        <taxon>Cellulomonas</taxon>
    </lineage>
</organism>
<gene>
    <name evidence="8" type="ORF">CHO01_15310</name>
    <name evidence="9" type="ORF">HNR08_000378</name>
</gene>
<feature type="transmembrane region" description="Helical" evidence="6">
    <location>
        <begin position="276"/>
        <end position="298"/>
    </location>
</feature>
<keyword evidence="3 6" id="KW-1133">Transmembrane helix</keyword>
<dbReference type="SUPFAM" id="SSF103473">
    <property type="entry name" value="MFS general substrate transporter"/>
    <property type="match status" value="1"/>
</dbReference>
<evidence type="ECO:0000256" key="6">
    <source>
        <dbReference type="SAM" id="Phobius"/>
    </source>
</evidence>
<dbReference type="EMBL" id="JACHDN010000001">
    <property type="protein sequence ID" value="MBB5471642.1"/>
    <property type="molecule type" value="Genomic_DNA"/>
</dbReference>
<dbReference type="Gene3D" id="1.20.1250.20">
    <property type="entry name" value="MFS general substrate transporter like domains"/>
    <property type="match status" value="2"/>
</dbReference>
<evidence type="ECO:0000313" key="11">
    <source>
        <dbReference type="Proteomes" id="UP000564629"/>
    </source>
</evidence>
<dbReference type="InterPro" id="IPR011701">
    <property type="entry name" value="MFS"/>
</dbReference>
<feature type="transmembrane region" description="Helical" evidence="6">
    <location>
        <begin position="173"/>
        <end position="191"/>
    </location>
</feature>
<evidence type="ECO:0000259" key="7">
    <source>
        <dbReference type="PROSITE" id="PS50850"/>
    </source>
</evidence>
<dbReference type="Pfam" id="PF07690">
    <property type="entry name" value="MFS_1"/>
    <property type="match status" value="1"/>
</dbReference>
<keyword evidence="4 6" id="KW-0472">Membrane</keyword>
<evidence type="ECO:0000256" key="5">
    <source>
        <dbReference type="SAM" id="MobiDB-lite"/>
    </source>
</evidence>
<protein>
    <submittedName>
        <fullName evidence="9">MFS family permease</fullName>
    </submittedName>
    <submittedName>
        <fullName evidence="8">MFS transporter</fullName>
    </submittedName>
</protein>
<dbReference type="EMBL" id="BJVQ01000016">
    <property type="protein sequence ID" value="GEL46415.1"/>
    <property type="molecule type" value="Genomic_DNA"/>
</dbReference>
<comment type="subcellular location">
    <subcellularLocation>
        <location evidence="1">Cell membrane</location>
        <topology evidence="1">Multi-pass membrane protein</topology>
    </subcellularLocation>
</comment>
<dbReference type="RefSeq" id="WP_146836060.1">
    <property type="nucleotide sequence ID" value="NZ_BJVQ01000016.1"/>
</dbReference>
<evidence type="ECO:0000256" key="2">
    <source>
        <dbReference type="ARBA" id="ARBA00022692"/>
    </source>
</evidence>
<accession>A0A511FB10</accession>
<feature type="transmembrane region" description="Helical" evidence="6">
    <location>
        <begin position="339"/>
        <end position="361"/>
    </location>
</feature>
<feature type="transmembrane region" description="Helical" evidence="6">
    <location>
        <begin position="81"/>
        <end position="100"/>
    </location>
</feature>